<comment type="caution">
    <text evidence="5">The sequence shown here is derived from an EMBL/GenBank/DDBJ whole genome shotgun (WGS) entry which is preliminary data.</text>
</comment>
<evidence type="ECO:0000259" key="3">
    <source>
        <dbReference type="PROSITE" id="PS51339"/>
    </source>
</evidence>
<evidence type="ECO:0000313" key="7">
    <source>
        <dbReference type="Proteomes" id="UP000284657"/>
    </source>
</evidence>
<dbReference type="InterPro" id="IPR029021">
    <property type="entry name" value="Prot-tyrosine_phosphatase-like"/>
</dbReference>
<evidence type="ECO:0000256" key="2">
    <source>
        <dbReference type="PIRSR" id="PIRSR630564-2"/>
    </source>
</evidence>
<dbReference type="Proteomes" id="UP000277300">
    <property type="component" value="Unassembled WGS sequence"/>
</dbReference>
<evidence type="ECO:0000313" key="4">
    <source>
        <dbReference type="EMBL" id="RLN61032.1"/>
    </source>
</evidence>
<dbReference type="GO" id="GO:0005737">
    <property type="term" value="C:cytoplasm"/>
    <property type="evidence" value="ECO:0007669"/>
    <property type="project" value="TreeGrafter"/>
</dbReference>
<dbReference type="PANTHER" id="PTHR10807:SF128">
    <property type="entry name" value="PHOSPHATIDYLINOSITOL-3,5-BISPHOSPHATE 3-PHOSPHATASE"/>
    <property type="match status" value="1"/>
</dbReference>
<reference evidence="6 7" key="1">
    <citation type="submission" date="2018-07" db="EMBL/GenBank/DDBJ databases">
        <title>Genome sequencing of oomycete isolates from Chile give support for New Zealand origin for Phytophthora kernoviae and make available the first Nothophytophthora sp. genome.</title>
        <authorList>
            <person name="Studholme D.J."/>
            <person name="Sanfuentes E."/>
            <person name="Panda P."/>
            <person name="Hill R."/>
            <person name="Sambles C."/>
            <person name="Grant M."/>
            <person name="Williams N.M."/>
            <person name="Mcdougal R.L."/>
        </authorList>
    </citation>
    <scope>NUCLEOTIDE SEQUENCE [LARGE SCALE GENOMIC DNA]</scope>
    <source>
        <strain evidence="5">Chile6</strain>
        <strain evidence="4">Chile7</strain>
    </source>
</reference>
<protein>
    <recommendedName>
        <fullName evidence="3">Myotubularin phosphatase domain-containing protein</fullName>
    </recommendedName>
</protein>
<dbReference type="SUPFAM" id="SSF52799">
    <property type="entry name" value="(Phosphotyrosine protein) phosphatases II"/>
    <property type="match status" value="1"/>
</dbReference>
<evidence type="ECO:0000256" key="1">
    <source>
        <dbReference type="PIRSR" id="PIRSR630564-1"/>
    </source>
</evidence>
<dbReference type="OrthoDB" id="271628at2759"/>
<feature type="binding site" evidence="2">
    <location>
        <begin position="37"/>
        <end position="38"/>
    </location>
    <ligand>
        <name>substrate</name>
    </ligand>
</feature>
<dbReference type="InterPro" id="IPR010569">
    <property type="entry name" value="Myotubularin-like_Pase_dom"/>
</dbReference>
<sequence length="258" mass="29519">MDSRSQLAAVGNKAMGKGTEITSNYRGAKLLFMNIENIHSVRQSLMSLAAIFEPKKNASEETSSSSFYGRIDNSGWLRHVRLVLKASTEMAYTVHNGTSVLTHCSDGWDRTAQMVALAELMLDPYYRTLRGFQVLVEKEWCSFGHQFALRCGHARSDVTNEQRSPVFLLWLDCVWQYIRQYPTECEFNESLLLALADHVYSCKYGTFMFDCERIRKDFFAKHLVFSIWSEINSQSERFTNHMFAPSEQATVLSPSTLS</sequence>
<dbReference type="PROSITE" id="PS51339">
    <property type="entry name" value="PPASE_MYOTUBULARIN"/>
    <property type="match status" value="1"/>
</dbReference>
<accession>A0A3F2S2T4</accession>
<feature type="active site" description="Phosphocysteine intermediate" evidence="1">
    <location>
        <position position="104"/>
    </location>
</feature>
<feature type="non-terminal residue" evidence="5">
    <location>
        <position position="258"/>
    </location>
</feature>
<dbReference type="Pfam" id="PF06602">
    <property type="entry name" value="Myotub-related"/>
    <property type="match status" value="1"/>
</dbReference>
<gene>
    <name evidence="4" type="ORF">BBJ29_004158</name>
    <name evidence="5" type="ORF">BBP00_00000507</name>
</gene>
<feature type="binding site" evidence="2">
    <location>
        <begin position="104"/>
        <end position="110"/>
    </location>
    <ligand>
        <name>substrate</name>
    </ligand>
</feature>
<dbReference type="Proteomes" id="UP000284657">
    <property type="component" value="Unassembled WGS sequence"/>
</dbReference>
<organism evidence="5 6">
    <name type="scientific">Phytophthora kernoviae</name>
    <dbReference type="NCBI Taxonomy" id="325452"/>
    <lineage>
        <taxon>Eukaryota</taxon>
        <taxon>Sar</taxon>
        <taxon>Stramenopiles</taxon>
        <taxon>Oomycota</taxon>
        <taxon>Peronosporomycetes</taxon>
        <taxon>Peronosporales</taxon>
        <taxon>Peronosporaceae</taxon>
        <taxon>Phytophthora</taxon>
    </lineage>
</organism>
<dbReference type="InterPro" id="IPR030564">
    <property type="entry name" value="Myotubularin"/>
</dbReference>
<dbReference type="EMBL" id="MBDO02000006">
    <property type="protein sequence ID" value="RLN69232.1"/>
    <property type="molecule type" value="Genomic_DNA"/>
</dbReference>
<evidence type="ECO:0000313" key="6">
    <source>
        <dbReference type="Proteomes" id="UP000277300"/>
    </source>
</evidence>
<dbReference type="EMBL" id="MBAD02000932">
    <property type="protein sequence ID" value="RLN61032.1"/>
    <property type="molecule type" value="Genomic_DNA"/>
</dbReference>
<evidence type="ECO:0000313" key="5">
    <source>
        <dbReference type="EMBL" id="RLN69232.1"/>
    </source>
</evidence>
<name>A0A3F2S2T4_9STRA</name>
<proteinExistence type="predicted"/>
<dbReference type="CDD" id="cd14507">
    <property type="entry name" value="PTP-MTM-like"/>
    <property type="match status" value="1"/>
</dbReference>
<dbReference type="PANTHER" id="PTHR10807">
    <property type="entry name" value="MYOTUBULARIN-RELATED"/>
    <property type="match status" value="1"/>
</dbReference>
<feature type="domain" description="Myotubularin phosphatase" evidence="3">
    <location>
        <begin position="1"/>
        <end position="258"/>
    </location>
</feature>
<dbReference type="AlphaFoldDB" id="A0A3F2S2T4"/>